<accession>A0A658QZF2</accession>
<dbReference type="GO" id="GO:0000160">
    <property type="term" value="P:phosphorelay signal transduction system"/>
    <property type="evidence" value="ECO:0007669"/>
    <property type="project" value="InterPro"/>
</dbReference>
<dbReference type="EMBL" id="FCNV02000006">
    <property type="protein sequence ID" value="SAL35031.1"/>
    <property type="molecule type" value="Genomic_DNA"/>
</dbReference>
<keyword evidence="1 2" id="KW-0597">Phosphoprotein</keyword>
<proteinExistence type="predicted"/>
<dbReference type="InterPro" id="IPR001789">
    <property type="entry name" value="Sig_transdc_resp-reg_receiver"/>
</dbReference>
<reference evidence="4 5" key="1">
    <citation type="submission" date="2016-01" db="EMBL/GenBank/DDBJ databases">
        <authorList>
            <person name="Peeters C."/>
        </authorList>
    </citation>
    <scope>NUCLEOTIDE SEQUENCE [LARGE SCALE GENOMIC DNA]</scope>
    <source>
        <strain evidence="4">LMG 29315</strain>
    </source>
</reference>
<evidence type="ECO:0000313" key="5">
    <source>
        <dbReference type="Proteomes" id="UP000198263"/>
    </source>
</evidence>
<evidence type="ECO:0000313" key="4">
    <source>
        <dbReference type="EMBL" id="SAL35031.1"/>
    </source>
</evidence>
<protein>
    <submittedName>
        <fullName evidence="4">Response regulator receiver protein</fullName>
    </submittedName>
</protein>
<dbReference type="InterPro" id="IPR011006">
    <property type="entry name" value="CheY-like_superfamily"/>
</dbReference>
<gene>
    <name evidence="4" type="ORF">AWB72_03393</name>
</gene>
<dbReference type="PROSITE" id="PS50110">
    <property type="entry name" value="RESPONSE_REGULATORY"/>
    <property type="match status" value="1"/>
</dbReference>
<dbReference type="PANTHER" id="PTHR44591">
    <property type="entry name" value="STRESS RESPONSE REGULATOR PROTEIN 1"/>
    <property type="match status" value="1"/>
</dbReference>
<comment type="caution">
    <text evidence="4">The sequence shown here is derived from an EMBL/GenBank/DDBJ whole genome shotgun (WGS) entry which is preliminary data.</text>
</comment>
<sequence>MPHVIPMDVSMPECNGIEAARVLRHDPRTSGIAIIAYTALDESEVRRQIKDDEFDGYLQKGVAHSQLIELIAMFMR</sequence>
<dbReference type="Pfam" id="PF00072">
    <property type="entry name" value="Response_reg"/>
    <property type="match status" value="1"/>
</dbReference>
<dbReference type="PANTHER" id="PTHR44591:SF23">
    <property type="entry name" value="CHEY SUBFAMILY"/>
    <property type="match status" value="1"/>
</dbReference>
<dbReference type="Gene3D" id="3.40.50.2300">
    <property type="match status" value="1"/>
</dbReference>
<feature type="modified residue" description="4-aspartylphosphate" evidence="2">
    <location>
        <position position="8"/>
    </location>
</feature>
<dbReference type="InterPro" id="IPR050595">
    <property type="entry name" value="Bact_response_regulator"/>
</dbReference>
<dbReference type="AlphaFoldDB" id="A0A658QZF2"/>
<organism evidence="4 5">
    <name type="scientific">Caballeronia concitans</name>
    <dbReference type="NCBI Taxonomy" id="1777133"/>
    <lineage>
        <taxon>Bacteria</taxon>
        <taxon>Pseudomonadati</taxon>
        <taxon>Pseudomonadota</taxon>
        <taxon>Betaproteobacteria</taxon>
        <taxon>Burkholderiales</taxon>
        <taxon>Burkholderiaceae</taxon>
        <taxon>Caballeronia</taxon>
    </lineage>
</organism>
<evidence type="ECO:0000256" key="1">
    <source>
        <dbReference type="ARBA" id="ARBA00022553"/>
    </source>
</evidence>
<evidence type="ECO:0000259" key="3">
    <source>
        <dbReference type="PROSITE" id="PS50110"/>
    </source>
</evidence>
<dbReference type="Proteomes" id="UP000198263">
    <property type="component" value="Unassembled WGS sequence"/>
</dbReference>
<feature type="domain" description="Response regulatory" evidence="3">
    <location>
        <begin position="1"/>
        <end position="75"/>
    </location>
</feature>
<dbReference type="SUPFAM" id="SSF52172">
    <property type="entry name" value="CheY-like"/>
    <property type="match status" value="1"/>
</dbReference>
<name>A0A658QZF2_9BURK</name>
<keyword evidence="5" id="KW-1185">Reference proteome</keyword>
<evidence type="ECO:0000256" key="2">
    <source>
        <dbReference type="PROSITE-ProRule" id="PRU00169"/>
    </source>
</evidence>